<gene>
    <name evidence="1" type="ORF">NM208_g3510</name>
</gene>
<comment type="caution">
    <text evidence="1">The sequence shown here is derived from an EMBL/GenBank/DDBJ whole genome shotgun (WGS) entry which is preliminary data.</text>
</comment>
<evidence type="ECO:0000313" key="2">
    <source>
        <dbReference type="Proteomes" id="UP001148629"/>
    </source>
</evidence>
<dbReference type="Proteomes" id="UP001148629">
    <property type="component" value="Unassembled WGS sequence"/>
</dbReference>
<protein>
    <submittedName>
        <fullName evidence="1">Uncharacterized protein</fullName>
    </submittedName>
</protein>
<name>A0ACC1SP04_9HYPO</name>
<accession>A0ACC1SP04</accession>
<keyword evidence="2" id="KW-1185">Reference proteome</keyword>
<organism evidence="1 2">
    <name type="scientific">Fusarium decemcellulare</name>
    <dbReference type="NCBI Taxonomy" id="57161"/>
    <lineage>
        <taxon>Eukaryota</taxon>
        <taxon>Fungi</taxon>
        <taxon>Dikarya</taxon>
        <taxon>Ascomycota</taxon>
        <taxon>Pezizomycotina</taxon>
        <taxon>Sordariomycetes</taxon>
        <taxon>Hypocreomycetidae</taxon>
        <taxon>Hypocreales</taxon>
        <taxon>Nectriaceae</taxon>
        <taxon>Fusarium</taxon>
        <taxon>Fusarium decemcellulare species complex</taxon>
    </lineage>
</organism>
<sequence>MSSTLIALILGVGPRVGTGVAQEFAKSGFKVAVVSRSGSDSTTSEGYLSLKADLADLGSIQGIFQRVRSEWNSPPNVVIWNAGARTVPPVEDDMFSLSKESLTYDININTLGPFIAAQQAVDEWKKLPEGTAKTFIYTGNKMNIQPVPVPATATLGMGKSASSFWINLADTLSRSKGIRFFYADQRQADGNMGGMQLDGTSHGKFFVQLARQEEDVPWHATFVPGRGYVKF</sequence>
<proteinExistence type="predicted"/>
<reference evidence="1" key="1">
    <citation type="submission" date="2022-08" db="EMBL/GenBank/DDBJ databases">
        <title>Genome Sequence of Fusarium decemcellulare.</title>
        <authorList>
            <person name="Buettner E."/>
        </authorList>
    </citation>
    <scope>NUCLEOTIDE SEQUENCE</scope>
    <source>
        <strain evidence="1">Babe19</strain>
    </source>
</reference>
<dbReference type="EMBL" id="JANRMS010000238">
    <property type="protein sequence ID" value="KAJ3543569.1"/>
    <property type="molecule type" value="Genomic_DNA"/>
</dbReference>
<evidence type="ECO:0000313" key="1">
    <source>
        <dbReference type="EMBL" id="KAJ3543569.1"/>
    </source>
</evidence>